<feature type="coiled-coil region" evidence="2">
    <location>
        <begin position="51"/>
        <end position="91"/>
    </location>
</feature>
<protein>
    <submittedName>
        <fullName evidence="3">Nucleotide exchange factor GrpE</fullName>
    </submittedName>
</protein>
<dbReference type="Gene3D" id="2.30.22.10">
    <property type="entry name" value="Head domain of nucleotide exchange factor GrpE"/>
    <property type="match status" value="1"/>
</dbReference>
<reference evidence="3" key="1">
    <citation type="journal article" date="2020" name="mSystems">
        <title>Genome- and Community-Level Interaction Insights into Carbon Utilization and Element Cycling Functions of Hydrothermarchaeota in Hydrothermal Sediment.</title>
        <authorList>
            <person name="Zhou Z."/>
            <person name="Liu Y."/>
            <person name="Xu W."/>
            <person name="Pan J."/>
            <person name="Luo Z.H."/>
            <person name="Li M."/>
        </authorList>
    </citation>
    <scope>NUCLEOTIDE SEQUENCE [LARGE SCALE GENOMIC DNA]</scope>
    <source>
        <strain evidence="3">SpSt-86</strain>
    </source>
</reference>
<dbReference type="EMBL" id="DTKQ01000042">
    <property type="protein sequence ID" value="HGZ79464.1"/>
    <property type="molecule type" value="Genomic_DNA"/>
</dbReference>
<dbReference type="Pfam" id="PF01025">
    <property type="entry name" value="GrpE"/>
    <property type="match status" value="1"/>
</dbReference>
<organism evidence="3">
    <name type="scientific">Pseudothermotoga hypogea</name>
    <dbReference type="NCBI Taxonomy" id="57487"/>
    <lineage>
        <taxon>Bacteria</taxon>
        <taxon>Thermotogati</taxon>
        <taxon>Thermotogota</taxon>
        <taxon>Thermotogae</taxon>
        <taxon>Thermotogales</taxon>
        <taxon>Thermotogaceae</taxon>
        <taxon>Pseudothermotoga</taxon>
    </lineage>
</organism>
<dbReference type="GO" id="GO:0006457">
    <property type="term" value="P:protein folding"/>
    <property type="evidence" value="ECO:0007669"/>
    <property type="project" value="InterPro"/>
</dbReference>
<proteinExistence type="predicted"/>
<keyword evidence="2" id="KW-0175">Coiled coil</keyword>
<accession>A0A832MMN7</accession>
<evidence type="ECO:0000313" key="3">
    <source>
        <dbReference type="EMBL" id="HGZ79464.1"/>
    </source>
</evidence>
<dbReference type="SUPFAM" id="SSF51064">
    <property type="entry name" value="Head domain of nucleotide exchange factor GrpE"/>
    <property type="match status" value="1"/>
</dbReference>
<dbReference type="InterPro" id="IPR009012">
    <property type="entry name" value="GrpE_head"/>
</dbReference>
<keyword evidence="1" id="KW-0143">Chaperone</keyword>
<evidence type="ECO:0000256" key="1">
    <source>
        <dbReference type="ARBA" id="ARBA00023186"/>
    </source>
</evidence>
<dbReference type="GO" id="GO:0000774">
    <property type="term" value="F:adenyl-nucleotide exchange factor activity"/>
    <property type="evidence" value="ECO:0007669"/>
    <property type="project" value="InterPro"/>
</dbReference>
<dbReference type="GO" id="GO:0042803">
    <property type="term" value="F:protein homodimerization activity"/>
    <property type="evidence" value="ECO:0007669"/>
    <property type="project" value="InterPro"/>
</dbReference>
<name>A0A832MMN7_9THEM</name>
<comment type="caution">
    <text evidence="3">The sequence shown here is derived from an EMBL/GenBank/DDBJ whole genome shotgun (WGS) entry which is preliminary data.</text>
</comment>
<dbReference type="InterPro" id="IPR000740">
    <property type="entry name" value="GrpE"/>
</dbReference>
<dbReference type="GO" id="GO:0051087">
    <property type="term" value="F:protein-folding chaperone binding"/>
    <property type="evidence" value="ECO:0007669"/>
    <property type="project" value="InterPro"/>
</dbReference>
<gene>
    <name evidence="3" type="primary">grpE</name>
    <name evidence="3" type="ORF">ENW55_05735</name>
</gene>
<dbReference type="AlphaFoldDB" id="A0A832MMN7"/>
<sequence>MGNSFENLISEIRRLTYSDEKAKQLSETLLQKMSSKEARETTGEDALLKAIQGVQRLAVKMDMKLEELSEKASLTEQVSMLTAEFKKLKSTLNEMVAAYMRIYNFVWDIFKFVEKHNDNALSYVEKILEKLEQEMKKVGITVENPKGKKYDTKLHEVVATQEARDLQDEMIVEVLKVGFSYNGEILKKAQVITVLNKGVNSDGGDRH</sequence>
<evidence type="ECO:0000256" key="2">
    <source>
        <dbReference type="SAM" id="Coils"/>
    </source>
</evidence>